<dbReference type="AlphaFoldDB" id="A0A2Z6P9B6"/>
<protein>
    <submittedName>
        <fullName evidence="1">Uncharacterized protein</fullName>
    </submittedName>
</protein>
<reference evidence="2" key="1">
    <citation type="journal article" date="2017" name="Front. Plant Sci.">
        <title>Climate Clever Clovers: New Paradigm to Reduce the Environmental Footprint of Ruminants by Breeding Low Methanogenic Forages Utilizing Haplotype Variation.</title>
        <authorList>
            <person name="Kaur P."/>
            <person name="Appels R."/>
            <person name="Bayer P.E."/>
            <person name="Keeble-Gagnere G."/>
            <person name="Wang J."/>
            <person name="Hirakawa H."/>
            <person name="Shirasawa K."/>
            <person name="Vercoe P."/>
            <person name="Stefanova K."/>
            <person name="Durmic Z."/>
            <person name="Nichols P."/>
            <person name="Revell C."/>
            <person name="Isobe S.N."/>
            <person name="Edwards D."/>
            <person name="Erskine W."/>
        </authorList>
    </citation>
    <scope>NUCLEOTIDE SEQUENCE [LARGE SCALE GENOMIC DNA]</scope>
    <source>
        <strain evidence="2">cv. Daliak</strain>
    </source>
</reference>
<proteinExistence type="predicted"/>
<evidence type="ECO:0000313" key="1">
    <source>
        <dbReference type="EMBL" id="GAU46110.1"/>
    </source>
</evidence>
<dbReference type="Proteomes" id="UP000242715">
    <property type="component" value="Unassembled WGS sequence"/>
</dbReference>
<organism evidence="1 2">
    <name type="scientific">Trifolium subterraneum</name>
    <name type="common">Subterranean clover</name>
    <dbReference type="NCBI Taxonomy" id="3900"/>
    <lineage>
        <taxon>Eukaryota</taxon>
        <taxon>Viridiplantae</taxon>
        <taxon>Streptophyta</taxon>
        <taxon>Embryophyta</taxon>
        <taxon>Tracheophyta</taxon>
        <taxon>Spermatophyta</taxon>
        <taxon>Magnoliopsida</taxon>
        <taxon>eudicotyledons</taxon>
        <taxon>Gunneridae</taxon>
        <taxon>Pentapetalae</taxon>
        <taxon>rosids</taxon>
        <taxon>fabids</taxon>
        <taxon>Fabales</taxon>
        <taxon>Fabaceae</taxon>
        <taxon>Papilionoideae</taxon>
        <taxon>50 kb inversion clade</taxon>
        <taxon>NPAAA clade</taxon>
        <taxon>Hologalegina</taxon>
        <taxon>IRL clade</taxon>
        <taxon>Trifolieae</taxon>
        <taxon>Trifolium</taxon>
    </lineage>
</organism>
<name>A0A2Z6P9B6_TRISU</name>
<sequence>MFGESIGEDLDCRSQSRIKGETNGGVDLVLNQGVIKFLLRNSQRTIEDLGRWIKLQLQVLKSKTRSRTRVQVKIGDRLEVKIVAATENNDERVETVGEMLNCQAERLKIPFELCCIYFSKTG</sequence>
<dbReference type="EMBL" id="DF974177">
    <property type="protein sequence ID" value="GAU46110.1"/>
    <property type="molecule type" value="Genomic_DNA"/>
</dbReference>
<evidence type="ECO:0000313" key="2">
    <source>
        <dbReference type="Proteomes" id="UP000242715"/>
    </source>
</evidence>
<keyword evidence="2" id="KW-1185">Reference proteome</keyword>
<accession>A0A2Z6P9B6</accession>
<gene>
    <name evidence="1" type="ORF">TSUD_95820</name>
</gene>